<evidence type="ECO:0000313" key="2">
    <source>
        <dbReference type="EMBL" id="KAA6378826.1"/>
    </source>
</evidence>
<protein>
    <recommendedName>
        <fullName evidence="4">SPRY domain-containing protein</fullName>
    </recommendedName>
</protein>
<dbReference type="EMBL" id="SNRW01008894">
    <property type="protein sequence ID" value="KAA6378826.1"/>
    <property type="molecule type" value="Genomic_DNA"/>
</dbReference>
<sequence length="197" mass="22320">MTKQGEKNDNSSELENPDPTGKAVKLEHVGGFLRRGPLRKAVALKNDCLCISLNKELKTGIHILSCKFEKSSQCAIGISKASHKIPYPCDTDQDPDTQSMLSYYANGYICYKKRYEGRNSSFGNEELVTMELNCKAQTLHFFDSHGEQQRLFVRGINEPVKFFIYLFYEDWSVTITSVKELSAATSKDIPDSESIEW</sequence>
<proteinExistence type="predicted"/>
<accession>A0A5J4V8K1</accession>
<organism evidence="2 3">
    <name type="scientific">Streblomastix strix</name>
    <dbReference type="NCBI Taxonomy" id="222440"/>
    <lineage>
        <taxon>Eukaryota</taxon>
        <taxon>Metamonada</taxon>
        <taxon>Preaxostyla</taxon>
        <taxon>Oxymonadida</taxon>
        <taxon>Streblomastigidae</taxon>
        <taxon>Streblomastix</taxon>
    </lineage>
</organism>
<dbReference type="SUPFAM" id="SSF49899">
    <property type="entry name" value="Concanavalin A-like lectins/glucanases"/>
    <property type="match status" value="1"/>
</dbReference>
<feature type="compositionally biased region" description="Basic and acidic residues" evidence="1">
    <location>
        <begin position="1"/>
        <end position="10"/>
    </location>
</feature>
<evidence type="ECO:0000313" key="3">
    <source>
        <dbReference type="Proteomes" id="UP000324800"/>
    </source>
</evidence>
<name>A0A5J4V8K1_9EUKA</name>
<dbReference type="AlphaFoldDB" id="A0A5J4V8K1"/>
<reference evidence="2 3" key="1">
    <citation type="submission" date="2019-03" db="EMBL/GenBank/DDBJ databases">
        <title>Single cell metagenomics reveals metabolic interactions within the superorganism composed of flagellate Streblomastix strix and complex community of Bacteroidetes bacteria on its surface.</title>
        <authorList>
            <person name="Treitli S.C."/>
            <person name="Kolisko M."/>
            <person name="Husnik F."/>
            <person name="Keeling P."/>
            <person name="Hampl V."/>
        </authorList>
    </citation>
    <scope>NUCLEOTIDE SEQUENCE [LARGE SCALE GENOMIC DNA]</scope>
    <source>
        <strain evidence="2">ST1C</strain>
    </source>
</reference>
<dbReference type="InterPro" id="IPR043136">
    <property type="entry name" value="B30.2/SPRY_sf"/>
</dbReference>
<dbReference type="Gene3D" id="2.60.120.920">
    <property type="match status" value="1"/>
</dbReference>
<dbReference type="InterPro" id="IPR013320">
    <property type="entry name" value="ConA-like_dom_sf"/>
</dbReference>
<dbReference type="OrthoDB" id="2329056at2759"/>
<evidence type="ECO:0008006" key="4">
    <source>
        <dbReference type="Google" id="ProtNLM"/>
    </source>
</evidence>
<feature type="region of interest" description="Disordered" evidence="1">
    <location>
        <begin position="1"/>
        <end position="23"/>
    </location>
</feature>
<evidence type="ECO:0000256" key="1">
    <source>
        <dbReference type="SAM" id="MobiDB-lite"/>
    </source>
</evidence>
<comment type="caution">
    <text evidence="2">The sequence shown here is derived from an EMBL/GenBank/DDBJ whole genome shotgun (WGS) entry which is preliminary data.</text>
</comment>
<gene>
    <name evidence="2" type="ORF">EZS28_025647</name>
</gene>
<dbReference type="Proteomes" id="UP000324800">
    <property type="component" value="Unassembled WGS sequence"/>
</dbReference>